<dbReference type="PANTHER" id="PTHR34535">
    <property type="entry name" value="HYDROGENASE MATURATION FACTOR HYPA"/>
    <property type="match status" value="1"/>
</dbReference>
<dbReference type="NCBIfam" id="TIGR00100">
    <property type="entry name" value="hypA"/>
    <property type="match status" value="1"/>
</dbReference>
<dbReference type="InterPro" id="IPR020538">
    <property type="entry name" value="Hydgase_Ni_incorp_HypA/HybF_CS"/>
</dbReference>
<dbReference type="Proteomes" id="UP001500466">
    <property type="component" value="Unassembled WGS sequence"/>
</dbReference>
<dbReference type="Gene3D" id="3.30.2320.80">
    <property type="match status" value="1"/>
</dbReference>
<organism evidence="6 7">
    <name type="scientific">Yinghuangia aomiensis</name>
    <dbReference type="NCBI Taxonomy" id="676205"/>
    <lineage>
        <taxon>Bacteria</taxon>
        <taxon>Bacillati</taxon>
        <taxon>Actinomycetota</taxon>
        <taxon>Actinomycetes</taxon>
        <taxon>Kitasatosporales</taxon>
        <taxon>Streptomycetaceae</taxon>
        <taxon>Yinghuangia</taxon>
    </lineage>
</organism>
<feature type="binding site" evidence="5">
    <location>
        <position position="2"/>
    </location>
    <ligand>
        <name>Ni(2+)</name>
        <dbReference type="ChEBI" id="CHEBI:49786"/>
    </ligand>
</feature>
<sequence length="127" mass="13308">MHEMSVALALVDHVAEAARADGRERALAVHVQIGELAGVVADALDFAFELAREGTPLEGARLVVETVPARARCRDCAAEFAVGAPPDLACRCCGGTNVELSHGRELRITAVEWADGPAYAASADRKG</sequence>
<keyword evidence="3 5" id="KW-0479">Metal-binding</keyword>
<gene>
    <name evidence="5 6" type="primary">hypA</name>
    <name evidence="6" type="ORF">GCM10023205_81520</name>
</gene>
<keyword evidence="7" id="KW-1185">Reference proteome</keyword>
<dbReference type="PROSITE" id="PS01249">
    <property type="entry name" value="HYPA"/>
    <property type="match status" value="1"/>
</dbReference>
<evidence type="ECO:0000256" key="3">
    <source>
        <dbReference type="ARBA" id="ARBA00022723"/>
    </source>
</evidence>
<protein>
    <recommendedName>
        <fullName evidence="5">Hydrogenase maturation factor HypA</fullName>
    </recommendedName>
</protein>
<evidence type="ECO:0000256" key="1">
    <source>
        <dbReference type="ARBA" id="ARBA00010748"/>
    </source>
</evidence>
<proteinExistence type="inferred from homology"/>
<dbReference type="Pfam" id="PF01155">
    <property type="entry name" value="HypA"/>
    <property type="match status" value="1"/>
</dbReference>
<keyword evidence="2 5" id="KW-0533">Nickel</keyword>
<evidence type="ECO:0000313" key="6">
    <source>
        <dbReference type="EMBL" id="GAA4996063.1"/>
    </source>
</evidence>
<dbReference type="PIRSF" id="PIRSF004761">
    <property type="entry name" value="Hydrgn_mat_HypA"/>
    <property type="match status" value="1"/>
</dbReference>
<dbReference type="InterPro" id="IPR000688">
    <property type="entry name" value="HypA/HybF"/>
</dbReference>
<comment type="caution">
    <text evidence="6">The sequence shown here is derived from an EMBL/GenBank/DDBJ whole genome shotgun (WGS) entry which is preliminary data.</text>
</comment>
<name>A0ABP9IG15_9ACTN</name>
<dbReference type="HAMAP" id="MF_00213">
    <property type="entry name" value="HypA_HybF"/>
    <property type="match status" value="1"/>
</dbReference>
<comment type="similarity">
    <text evidence="1 5">Belongs to the HypA/HybF family.</text>
</comment>
<evidence type="ECO:0000256" key="4">
    <source>
        <dbReference type="ARBA" id="ARBA00022833"/>
    </source>
</evidence>
<feature type="binding site" evidence="5">
    <location>
        <position position="76"/>
    </location>
    <ligand>
        <name>Zn(2+)</name>
        <dbReference type="ChEBI" id="CHEBI:29105"/>
    </ligand>
</feature>
<accession>A0ABP9IG15</accession>
<dbReference type="EMBL" id="BAABHS010000059">
    <property type="protein sequence ID" value="GAA4996063.1"/>
    <property type="molecule type" value="Genomic_DNA"/>
</dbReference>
<dbReference type="RefSeq" id="WP_345680946.1">
    <property type="nucleotide sequence ID" value="NZ_BAABHS010000059.1"/>
</dbReference>
<feature type="binding site" evidence="5">
    <location>
        <position position="73"/>
    </location>
    <ligand>
        <name>Zn(2+)</name>
        <dbReference type="ChEBI" id="CHEBI:29105"/>
    </ligand>
</feature>
<keyword evidence="4 5" id="KW-0862">Zinc</keyword>
<dbReference type="PANTHER" id="PTHR34535:SF3">
    <property type="entry name" value="HYDROGENASE MATURATION FACTOR HYPA"/>
    <property type="match status" value="1"/>
</dbReference>
<evidence type="ECO:0000313" key="7">
    <source>
        <dbReference type="Proteomes" id="UP001500466"/>
    </source>
</evidence>
<evidence type="ECO:0000256" key="2">
    <source>
        <dbReference type="ARBA" id="ARBA00022596"/>
    </source>
</evidence>
<comment type="function">
    <text evidence="5">Involved in the maturation of [NiFe] hydrogenases. Required for nickel insertion into the metal center of the hydrogenase.</text>
</comment>
<reference evidence="7" key="1">
    <citation type="journal article" date="2019" name="Int. J. Syst. Evol. Microbiol.">
        <title>The Global Catalogue of Microorganisms (GCM) 10K type strain sequencing project: providing services to taxonomists for standard genome sequencing and annotation.</title>
        <authorList>
            <consortium name="The Broad Institute Genomics Platform"/>
            <consortium name="The Broad Institute Genome Sequencing Center for Infectious Disease"/>
            <person name="Wu L."/>
            <person name="Ma J."/>
        </authorList>
    </citation>
    <scope>NUCLEOTIDE SEQUENCE [LARGE SCALE GENOMIC DNA]</scope>
    <source>
        <strain evidence="7">JCM 17986</strain>
    </source>
</reference>
<feature type="binding site" evidence="5">
    <location>
        <position position="90"/>
    </location>
    <ligand>
        <name>Zn(2+)</name>
        <dbReference type="ChEBI" id="CHEBI:29105"/>
    </ligand>
</feature>
<evidence type="ECO:0000256" key="5">
    <source>
        <dbReference type="HAMAP-Rule" id="MF_00213"/>
    </source>
</evidence>
<feature type="binding site" evidence="5">
    <location>
        <position position="93"/>
    </location>
    <ligand>
        <name>Zn(2+)</name>
        <dbReference type="ChEBI" id="CHEBI:29105"/>
    </ligand>
</feature>